<feature type="transmembrane region" description="Helical" evidence="1">
    <location>
        <begin position="122"/>
        <end position="141"/>
    </location>
</feature>
<keyword evidence="1" id="KW-1133">Transmembrane helix</keyword>
<dbReference type="GO" id="GO:0003677">
    <property type="term" value="F:DNA binding"/>
    <property type="evidence" value="ECO:0007669"/>
    <property type="project" value="InterPro"/>
</dbReference>
<protein>
    <submittedName>
        <fullName evidence="3">LytTR family transcriptional regulator</fullName>
    </submittedName>
</protein>
<dbReference type="SMART" id="SM00850">
    <property type="entry name" value="LytTR"/>
    <property type="match status" value="1"/>
</dbReference>
<dbReference type="PANTHER" id="PTHR37299:SF1">
    <property type="entry name" value="STAGE 0 SPORULATION PROTEIN A HOMOLOG"/>
    <property type="match status" value="1"/>
</dbReference>
<feature type="transmembrane region" description="Helical" evidence="1">
    <location>
        <begin position="92"/>
        <end position="110"/>
    </location>
</feature>
<evidence type="ECO:0000259" key="2">
    <source>
        <dbReference type="PROSITE" id="PS50930"/>
    </source>
</evidence>
<dbReference type="PANTHER" id="PTHR37299">
    <property type="entry name" value="TRANSCRIPTIONAL REGULATOR-RELATED"/>
    <property type="match status" value="1"/>
</dbReference>
<name>A0A7S9L0C7_9SPHI</name>
<dbReference type="GO" id="GO:0000156">
    <property type="term" value="F:phosphorelay response regulator activity"/>
    <property type="evidence" value="ECO:0007669"/>
    <property type="project" value="InterPro"/>
</dbReference>
<dbReference type="Gene3D" id="2.40.50.1020">
    <property type="entry name" value="LytTr DNA-binding domain"/>
    <property type="match status" value="1"/>
</dbReference>
<dbReference type="KEGG" id="pex:IZT61_02425"/>
<proteinExistence type="predicted"/>
<sequence length="286" mass="32877">MRRLIKLLNETHPAHDNPVGYLKTITIIGIVLFAILWVFKPFNFHHLQEDRIFVMALLYAGTAYVTMLICLIWIIAFPRIFEAKTWTLGKELLIICYQFTTIAFTVWLLTRYLGGWKPGGQSYWTTWFMVAKGGILPYFVATSIKHVYLLKKHVKDAELMQQQVTEHKASVAEQRLHIPHLLPPVNFNEFLFAESDGNYLKIHVSRSNTLLNYTVRLTLKQFEADNSSFTNLFRCHRMFLINLAHINQIAGNAAGYLVTLGDDLTQIPVSRAKVPLLKTKLAEPSE</sequence>
<reference evidence="3 4" key="1">
    <citation type="submission" date="2020-11" db="EMBL/GenBank/DDBJ databases">
        <title>Pedobacter endophytica, an endophytic bacteria isolated form Carex pumila.</title>
        <authorList>
            <person name="Peng Y."/>
            <person name="Jiang L."/>
            <person name="Lee J."/>
        </authorList>
    </citation>
    <scope>NUCLEOTIDE SEQUENCE [LARGE SCALE GENOMIC DNA]</scope>
    <source>
        <strain evidence="3 4">JBR3-12</strain>
    </source>
</reference>
<dbReference type="AlphaFoldDB" id="A0A7S9L0C7"/>
<dbReference type="RefSeq" id="WP_196099612.1">
    <property type="nucleotide sequence ID" value="NZ_CP064939.1"/>
</dbReference>
<gene>
    <name evidence="3" type="ORF">IZT61_02425</name>
</gene>
<evidence type="ECO:0000313" key="3">
    <source>
        <dbReference type="EMBL" id="QPH40156.1"/>
    </source>
</evidence>
<feature type="domain" description="HTH LytTR-type" evidence="2">
    <location>
        <begin position="184"/>
        <end position="283"/>
    </location>
</feature>
<feature type="transmembrane region" description="Helical" evidence="1">
    <location>
        <begin position="52"/>
        <end position="80"/>
    </location>
</feature>
<dbReference type="EMBL" id="CP064939">
    <property type="protein sequence ID" value="QPH40156.1"/>
    <property type="molecule type" value="Genomic_DNA"/>
</dbReference>
<evidence type="ECO:0000313" key="4">
    <source>
        <dbReference type="Proteomes" id="UP000594759"/>
    </source>
</evidence>
<feature type="transmembrane region" description="Helical" evidence="1">
    <location>
        <begin position="21"/>
        <end position="40"/>
    </location>
</feature>
<dbReference type="InterPro" id="IPR007492">
    <property type="entry name" value="LytTR_DNA-bd_dom"/>
</dbReference>
<keyword evidence="1" id="KW-0812">Transmembrane</keyword>
<keyword evidence="1" id="KW-0472">Membrane</keyword>
<accession>A0A7S9L0C7</accession>
<dbReference type="Pfam" id="PF04397">
    <property type="entry name" value="LytTR"/>
    <property type="match status" value="1"/>
</dbReference>
<organism evidence="3 4">
    <name type="scientific">Pedobacter endophyticus</name>
    <dbReference type="NCBI Taxonomy" id="2789740"/>
    <lineage>
        <taxon>Bacteria</taxon>
        <taxon>Pseudomonadati</taxon>
        <taxon>Bacteroidota</taxon>
        <taxon>Sphingobacteriia</taxon>
        <taxon>Sphingobacteriales</taxon>
        <taxon>Sphingobacteriaceae</taxon>
        <taxon>Pedobacter</taxon>
    </lineage>
</organism>
<dbReference type="PROSITE" id="PS50930">
    <property type="entry name" value="HTH_LYTTR"/>
    <property type="match status" value="1"/>
</dbReference>
<keyword evidence="4" id="KW-1185">Reference proteome</keyword>
<dbReference type="InterPro" id="IPR046947">
    <property type="entry name" value="LytR-like"/>
</dbReference>
<dbReference type="Proteomes" id="UP000594759">
    <property type="component" value="Chromosome"/>
</dbReference>
<evidence type="ECO:0000256" key="1">
    <source>
        <dbReference type="SAM" id="Phobius"/>
    </source>
</evidence>